<feature type="region of interest" description="Disordered" evidence="1">
    <location>
        <begin position="33"/>
        <end position="61"/>
    </location>
</feature>
<accession>D7VRH5</accession>
<gene>
    <name evidence="2" type="ORF">HMPREF0766_13579</name>
</gene>
<dbReference type="AlphaFoldDB" id="D7VRH5"/>
<feature type="compositionally biased region" description="Basic and acidic residues" evidence="1">
    <location>
        <begin position="51"/>
        <end position="61"/>
    </location>
</feature>
<proteinExistence type="predicted"/>
<evidence type="ECO:0000256" key="1">
    <source>
        <dbReference type="SAM" id="MobiDB-lite"/>
    </source>
</evidence>
<dbReference type="GeneID" id="95431205"/>
<dbReference type="STRING" id="525373.HMPREF0766_13579"/>
<organism evidence="2 3">
    <name type="scientific">Sphingobacterium spiritivorum ATCC 33861</name>
    <dbReference type="NCBI Taxonomy" id="525373"/>
    <lineage>
        <taxon>Bacteria</taxon>
        <taxon>Pseudomonadati</taxon>
        <taxon>Bacteroidota</taxon>
        <taxon>Sphingobacteriia</taxon>
        <taxon>Sphingobacteriales</taxon>
        <taxon>Sphingobacteriaceae</taxon>
        <taxon>Sphingobacterium</taxon>
    </lineage>
</organism>
<protein>
    <submittedName>
        <fullName evidence="2">Uncharacterized protein</fullName>
    </submittedName>
</protein>
<dbReference type="HOGENOM" id="CLU_2920434_0_0_10"/>
<reference evidence="2" key="1">
    <citation type="submission" date="2010-07" db="EMBL/GenBank/DDBJ databases">
        <authorList>
            <person name="Muzny D."/>
            <person name="Qin X."/>
            <person name="Buhay C."/>
            <person name="Dugan-Rocha S."/>
            <person name="Ding Y."/>
            <person name="Chen G."/>
            <person name="Hawes A."/>
            <person name="Holder M."/>
            <person name="Jhangiani S."/>
            <person name="Johnson A."/>
            <person name="Khan Z."/>
            <person name="Li Z."/>
            <person name="Liu W."/>
            <person name="Liu X."/>
            <person name="Perez L."/>
            <person name="Shen H."/>
            <person name="Wang Q."/>
            <person name="Watt J."/>
            <person name="Xi L."/>
            <person name="Xin Y."/>
            <person name="Zhou J."/>
            <person name="Deng J."/>
            <person name="Jiang H."/>
            <person name="Liu Y."/>
            <person name="Qu J."/>
            <person name="Song X.-Z."/>
            <person name="Zhang L."/>
            <person name="Villasana D."/>
            <person name="Johnson A."/>
            <person name="Liu J."/>
            <person name="Liyanage D."/>
            <person name="Lorensuhewa L."/>
            <person name="Robinson T."/>
            <person name="Song A."/>
            <person name="Song B.-B."/>
            <person name="Dinh H."/>
            <person name="Thornton R."/>
            <person name="Coyle M."/>
            <person name="Francisco L."/>
            <person name="Jackson L."/>
            <person name="Javaid M."/>
            <person name="Korchina V."/>
            <person name="Kovar C."/>
            <person name="Mata R."/>
            <person name="Mathew T."/>
            <person name="Ngo R."/>
            <person name="Nguyen L."/>
            <person name="Nguyen N."/>
            <person name="Okwuonu G."/>
            <person name="Ongeri F."/>
            <person name="Pham C."/>
            <person name="Simmons D."/>
            <person name="Wilczek-Boney K."/>
            <person name="Hale W."/>
            <person name="Jakkamsetti A."/>
            <person name="Pham P."/>
            <person name="Ruth R."/>
            <person name="San Lucas F."/>
            <person name="Warren J."/>
            <person name="Zhang J."/>
            <person name="Zhao Z."/>
            <person name="Zhou C."/>
            <person name="Zhu D."/>
            <person name="Lee S."/>
            <person name="Bess C."/>
            <person name="Blankenburg K."/>
            <person name="Forbes L."/>
            <person name="Fu Q."/>
            <person name="Gubbala S."/>
            <person name="Hirani K."/>
            <person name="Jayaseelan J.C."/>
            <person name="Lara F."/>
            <person name="Munidasa M."/>
            <person name="Palculict T."/>
            <person name="Patil S."/>
            <person name="Pu L.-L."/>
            <person name="Saada N."/>
            <person name="Tang L."/>
            <person name="Weissenberger G."/>
            <person name="Zhu Y."/>
            <person name="Hemphill L."/>
            <person name="Shang Y."/>
            <person name="Youmans B."/>
            <person name="Ayvaz T."/>
            <person name="Ross M."/>
            <person name="Santibanez J."/>
            <person name="Aqrawi P."/>
            <person name="Gross S."/>
            <person name="Joshi V."/>
            <person name="Fowler G."/>
            <person name="Nazareth L."/>
            <person name="Reid J."/>
            <person name="Worley K."/>
            <person name="Petrosino J."/>
            <person name="Highlander S."/>
            <person name="Gibbs R."/>
        </authorList>
    </citation>
    <scope>NUCLEOTIDE SEQUENCE [LARGE SCALE GENOMIC DNA]</scope>
    <source>
        <strain evidence="2">ATCC 33861</strain>
    </source>
</reference>
<dbReference type="RefSeq" id="WP_002994773.1">
    <property type="nucleotide sequence ID" value="NZ_GL379770.1"/>
</dbReference>
<keyword evidence="3" id="KW-1185">Reference proteome</keyword>
<dbReference type="EMBL" id="ACHA02000012">
    <property type="protein sequence ID" value="EFK56376.1"/>
    <property type="molecule type" value="Genomic_DNA"/>
</dbReference>
<comment type="caution">
    <text evidence="2">The sequence shown here is derived from an EMBL/GenBank/DDBJ whole genome shotgun (WGS) entry which is preliminary data.</text>
</comment>
<evidence type="ECO:0000313" key="3">
    <source>
        <dbReference type="Proteomes" id="UP000006258"/>
    </source>
</evidence>
<dbReference type="OrthoDB" id="713891at2"/>
<name>D7VRH5_SPHSI</name>
<sequence length="61" mass="6614">MMNKNNKTDYISPAIISNTIDLEQSIAASSARLVPGGTGTNSANPQVEDWTTEKIDKDLTF</sequence>
<dbReference type="Proteomes" id="UP000006258">
    <property type="component" value="Unassembled WGS sequence"/>
</dbReference>
<evidence type="ECO:0000313" key="2">
    <source>
        <dbReference type="EMBL" id="EFK56376.1"/>
    </source>
</evidence>